<evidence type="ECO:0000313" key="3">
    <source>
        <dbReference type="EMBL" id="BDR60345.1"/>
    </source>
</evidence>
<keyword evidence="4" id="KW-1185">Reference proteome</keyword>
<name>A0ABN6SJ39_9LACO</name>
<feature type="region of interest" description="Disordered" evidence="1">
    <location>
        <begin position="1"/>
        <end position="24"/>
    </location>
</feature>
<keyword evidence="2" id="KW-0812">Transmembrane</keyword>
<sequence length="122" mass="13280">MKTVKKNKRNKKATKTGASGAGAVGAAAPALALATGSGFAPVVLTVGGTILVGLVALKAGSAAYRTAAQYFSKNSGRYKENKKIKEHRTHQSKHNRNKHQRGRRRVDKLEKKKLRESWKNNK</sequence>
<organism evidence="3 4">
    <name type="scientific">Lactobacillus xylocopicola</name>
    <dbReference type="NCBI Taxonomy" id="2976676"/>
    <lineage>
        <taxon>Bacteria</taxon>
        <taxon>Bacillati</taxon>
        <taxon>Bacillota</taxon>
        <taxon>Bacilli</taxon>
        <taxon>Lactobacillales</taxon>
        <taxon>Lactobacillaceae</taxon>
        <taxon>Lactobacillus</taxon>
    </lineage>
</organism>
<feature type="region of interest" description="Disordered" evidence="1">
    <location>
        <begin position="75"/>
        <end position="122"/>
    </location>
</feature>
<protein>
    <submittedName>
        <fullName evidence="3">Uncharacterized protein</fullName>
    </submittedName>
</protein>
<dbReference type="Proteomes" id="UP001321741">
    <property type="component" value="Chromosome"/>
</dbReference>
<accession>A0ABN6SJ39</accession>
<feature type="compositionally biased region" description="Basic and acidic residues" evidence="1">
    <location>
        <begin position="107"/>
        <end position="122"/>
    </location>
</feature>
<proteinExistence type="predicted"/>
<keyword evidence="2" id="KW-1133">Transmembrane helix</keyword>
<feature type="compositionally biased region" description="Basic residues" evidence="1">
    <location>
        <begin position="84"/>
        <end position="106"/>
    </location>
</feature>
<gene>
    <name evidence="3" type="ORF">KIM322_06060</name>
</gene>
<keyword evidence="2" id="KW-0472">Membrane</keyword>
<feature type="compositionally biased region" description="Basic residues" evidence="1">
    <location>
        <begin position="1"/>
        <end position="14"/>
    </location>
</feature>
<feature type="transmembrane region" description="Helical" evidence="2">
    <location>
        <begin position="42"/>
        <end position="64"/>
    </location>
</feature>
<dbReference type="RefSeq" id="WP_317638051.1">
    <property type="nucleotide sequence ID" value="NZ_AP026803.1"/>
</dbReference>
<evidence type="ECO:0000313" key="4">
    <source>
        <dbReference type="Proteomes" id="UP001321741"/>
    </source>
</evidence>
<reference evidence="3 4" key="1">
    <citation type="journal article" date="2023" name="Microbiol. Spectr.">
        <title>Symbiosis of Carpenter Bees with Uncharacterized Lactic Acid Bacteria Showing NAD Auxotrophy.</title>
        <authorList>
            <person name="Kawasaki S."/>
            <person name="Ozawa K."/>
            <person name="Mori T."/>
            <person name="Yamamoto A."/>
            <person name="Ito M."/>
            <person name="Ohkuma M."/>
            <person name="Sakamoto M."/>
            <person name="Matsutani M."/>
        </authorList>
    </citation>
    <scope>NUCLEOTIDE SEQUENCE [LARGE SCALE GENOMIC DNA]</scope>
    <source>
        <strain evidence="3 4">Kim32-2</strain>
    </source>
</reference>
<evidence type="ECO:0000256" key="1">
    <source>
        <dbReference type="SAM" id="MobiDB-lite"/>
    </source>
</evidence>
<evidence type="ECO:0000256" key="2">
    <source>
        <dbReference type="SAM" id="Phobius"/>
    </source>
</evidence>
<dbReference type="EMBL" id="AP026803">
    <property type="protein sequence ID" value="BDR60345.1"/>
    <property type="molecule type" value="Genomic_DNA"/>
</dbReference>